<evidence type="ECO:0000313" key="2">
    <source>
        <dbReference type="Proteomes" id="UP000027822"/>
    </source>
</evidence>
<protein>
    <recommendedName>
        <fullName evidence="3">Small, acid-soluble spore protein N</fullName>
    </recommendedName>
</protein>
<reference evidence="1 2" key="1">
    <citation type="submission" date="2014-06" db="EMBL/GenBank/DDBJ databases">
        <title>Draft genome sequence of Bacillus manliponensis JCM 15802 (MCCC 1A00708).</title>
        <authorList>
            <person name="Lai Q."/>
            <person name="Liu Y."/>
            <person name="Shao Z."/>
        </authorList>
    </citation>
    <scope>NUCLEOTIDE SEQUENCE [LARGE SCALE GENOMIC DNA]</scope>
    <source>
        <strain evidence="1 2">JCM 15802</strain>
    </source>
</reference>
<dbReference type="Proteomes" id="UP000027822">
    <property type="component" value="Unassembled WGS sequence"/>
</dbReference>
<evidence type="ECO:0008006" key="3">
    <source>
        <dbReference type="Google" id="ProtNLM"/>
    </source>
</evidence>
<dbReference type="eggNOG" id="ENOG5032SGT">
    <property type="taxonomic scope" value="Bacteria"/>
</dbReference>
<evidence type="ECO:0000313" key="1">
    <source>
        <dbReference type="EMBL" id="KEK18838.1"/>
    </source>
</evidence>
<dbReference type="OrthoDB" id="2936945at2"/>
<accession>A0A073K993</accession>
<comment type="caution">
    <text evidence="1">The sequence shown here is derived from an EMBL/GenBank/DDBJ whole genome shotgun (WGS) entry which is preliminary data.</text>
</comment>
<dbReference type="RefSeq" id="WP_034640036.1">
    <property type="nucleotide sequence ID" value="NZ_CBCSJC010000012.1"/>
</dbReference>
<proteinExistence type="predicted"/>
<sequence length="88" mass="10297">MPYHKDKQQAFQAAQQGVVDAMHSYDNIVKNDPNYGHDLKHLRQEVQEAYEQIQNALEVASETQRSQLKKYEDDLQRIIQHVDESSDI</sequence>
<organism evidence="1 2">
    <name type="scientific">Bacillus manliponensis</name>
    <dbReference type="NCBI Taxonomy" id="574376"/>
    <lineage>
        <taxon>Bacteria</taxon>
        <taxon>Bacillati</taxon>
        <taxon>Bacillota</taxon>
        <taxon>Bacilli</taxon>
        <taxon>Bacillales</taxon>
        <taxon>Bacillaceae</taxon>
        <taxon>Bacillus</taxon>
        <taxon>Bacillus cereus group</taxon>
    </lineage>
</organism>
<keyword evidence="2" id="KW-1185">Reference proteome</keyword>
<dbReference type="EMBL" id="JOTN01000011">
    <property type="protein sequence ID" value="KEK18838.1"/>
    <property type="molecule type" value="Genomic_DNA"/>
</dbReference>
<dbReference type="AlphaFoldDB" id="A0A073K993"/>
<name>A0A073K993_9BACI</name>
<gene>
    <name evidence="1" type="ORF">BAMA_03425</name>
</gene>